<evidence type="ECO:0000313" key="3">
    <source>
        <dbReference type="Proteomes" id="UP000662931"/>
    </source>
</evidence>
<dbReference type="InterPro" id="IPR036322">
    <property type="entry name" value="WD40_repeat_dom_sf"/>
</dbReference>
<dbReference type="Proteomes" id="UP000662931">
    <property type="component" value="Chromosome 3"/>
</dbReference>
<dbReference type="InterPro" id="IPR015943">
    <property type="entry name" value="WD40/YVTN_repeat-like_dom_sf"/>
</dbReference>
<dbReference type="AlphaFoldDB" id="A0A875S1T4"/>
<name>A0A875S1T4_EENNA</name>
<dbReference type="Pfam" id="PF00400">
    <property type="entry name" value="WD40"/>
    <property type="match status" value="4"/>
</dbReference>
<keyword evidence="3" id="KW-1185">Reference proteome</keyword>
<feature type="repeat" description="WD" evidence="1">
    <location>
        <begin position="172"/>
        <end position="203"/>
    </location>
</feature>
<dbReference type="PANTHER" id="PTHR19920:SF0">
    <property type="entry name" value="CYTOSOLIC IRON-SULFUR PROTEIN ASSEMBLY PROTEIN CIAO1-RELATED"/>
    <property type="match status" value="1"/>
</dbReference>
<dbReference type="EMBL" id="CP064814">
    <property type="protein sequence ID" value="QPG75691.1"/>
    <property type="molecule type" value="Genomic_DNA"/>
</dbReference>
<dbReference type="RefSeq" id="XP_038779256.1">
    <property type="nucleotide sequence ID" value="XM_038923328.1"/>
</dbReference>
<dbReference type="PROSITE" id="PS50294">
    <property type="entry name" value="WD_REPEATS_REGION"/>
    <property type="match status" value="1"/>
</dbReference>
<dbReference type="SUPFAM" id="SSF50978">
    <property type="entry name" value="WD40 repeat-like"/>
    <property type="match status" value="1"/>
</dbReference>
<dbReference type="SMART" id="SM00320">
    <property type="entry name" value="WD40"/>
    <property type="match status" value="4"/>
</dbReference>
<organism evidence="2 3">
    <name type="scientific">Eeniella nana</name>
    <name type="common">Yeast</name>
    <name type="synonym">Brettanomyces nanus</name>
    <dbReference type="NCBI Taxonomy" id="13502"/>
    <lineage>
        <taxon>Eukaryota</taxon>
        <taxon>Fungi</taxon>
        <taxon>Dikarya</taxon>
        <taxon>Ascomycota</taxon>
        <taxon>Saccharomycotina</taxon>
        <taxon>Pichiomycetes</taxon>
        <taxon>Pichiales</taxon>
        <taxon>Pichiaceae</taxon>
        <taxon>Brettanomyces</taxon>
    </lineage>
</organism>
<evidence type="ECO:0008006" key="4">
    <source>
        <dbReference type="Google" id="ProtNLM"/>
    </source>
</evidence>
<dbReference type="GO" id="GO:0097361">
    <property type="term" value="C:cytosolic [4Fe-4S] assembly targeting complex"/>
    <property type="evidence" value="ECO:0007669"/>
    <property type="project" value="TreeGrafter"/>
</dbReference>
<evidence type="ECO:0000313" key="2">
    <source>
        <dbReference type="EMBL" id="QPG75691.1"/>
    </source>
</evidence>
<protein>
    <recommendedName>
        <fullName evidence="4">Cytosolic iron-sulfur protein assembly protein 1</fullName>
    </recommendedName>
</protein>
<evidence type="ECO:0000256" key="1">
    <source>
        <dbReference type="PROSITE-ProRule" id="PRU00221"/>
    </source>
</evidence>
<dbReference type="Gene3D" id="2.130.10.10">
    <property type="entry name" value="YVTN repeat-like/Quinoprotein amine dehydrogenase"/>
    <property type="match status" value="1"/>
</dbReference>
<dbReference type="InterPro" id="IPR001680">
    <property type="entry name" value="WD40_rpt"/>
</dbReference>
<dbReference type="KEGG" id="bnn:FOA43_003050"/>
<proteinExistence type="predicted"/>
<dbReference type="OrthoDB" id="284782at2759"/>
<gene>
    <name evidence="2" type="ORF">FOA43_003050</name>
</gene>
<reference evidence="2" key="1">
    <citation type="submission" date="2020-10" db="EMBL/GenBank/DDBJ databases">
        <authorList>
            <person name="Roach M.J.R."/>
        </authorList>
    </citation>
    <scope>NUCLEOTIDE SEQUENCE</scope>
    <source>
        <strain evidence="2">CBS 1945</strain>
    </source>
</reference>
<feature type="repeat" description="WD" evidence="1">
    <location>
        <begin position="126"/>
        <end position="167"/>
    </location>
</feature>
<accession>A0A875S1T4</accession>
<dbReference type="PANTHER" id="PTHR19920">
    <property type="entry name" value="WD40 PROTEIN CIAO1"/>
    <property type="match status" value="1"/>
</dbReference>
<dbReference type="GO" id="GO:0016226">
    <property type="term" value="P:iron-sulfur cluster assembly"/>
    <property type="evidence" value="ECO:0007669"/>
    <property type="project" value="TreeGrafter"/>
</dbReference>
<dbReference type="PROSITE" id="PS50082">
    <property type="entry name" value="WD_REPEATS_2"/>
    <property type="match status" value="2"/>
</dbReference>
<sequence length="266" mass="30356">MSISLEYTFNANDDICWAVAVQPQLHLMATVSADKTCKIFDLRTRKLVATLADDTHSKTTRCVSFKPSTEFPTVAVGSFDATVSIWGRDLMEEKNAQRDEDTEKDFNSDSKSEIVGDNGWELLAIIEGHENEVKSVDWSYDGKYLATCSRDKSAWIWETDDTNEEFECINVIQEHEQDIKEVKWHPSLNLLATSSYDETCRIFRQDTYDEDDWICVAKLTDAKGTVWCSDFEKDSKKNVVRLPAADVTEESSFIKKKEIRVGNGQF</sequence>
<keyword evidence="1" id="KW-0853">WD repeat</keyword>
<dbReference type="GeneID" id="62196451"/>